<evidence type="ECO:0000256" key="1">
    <source>
        <dbReference type="SAM" id="SignalP"/>
    </source>
</evidence>
<sequence>MKTVKKTMLIAPALVLLCALFITACPQPFENKPNVPSGPDPNLLIEGGVLKGGQTPSGTLVIPADVTEIAREAFKDRKDLQAVDFSSCTRLTKIGAEAFFGCTGLKSLSLPASLETLEYSVFFGCTGINGTVVLPANLETIGDGAFYSCSNVDGFDFSKCTKLSSIGSITFANCTKITKMNLPASLKTIKGDAFNDCPELTELTVHSDNESLKSKKNIIYTYDETQALCCTRTIPSVDFPPNLTQIADWAFMYCKKLQELKLPDSVETLGFQTFYGCDGIKGTVHLPRNLKTIGNSAFSWCREVDGFDFSKCNELSSIGGRAFADCTKIKEVHLPEKLTNIAGDAFSGCTELKTITVDPANATFTVKDNTVYDKSAKKLLCSARAITSFTFPTDITEIGEGAFSGCEKLTAANLSSCTALKTIAADAFFGCASLKQLILPASLETLEKEVFFTCREMSGTVVLPANLKKIGEDAFFQCGKVTVFDFSKCTAFISIAGGAFTECNAAVFTVKKGSVGSAIKTALIKSGVAADKIKEVD</sequence>
<evidence type="ECO:0000313" key="2">
    <source>
        <dbReference type="EMBL" id="EPF30609.1"/>
    </source>
</evidence>
<name>S3L1F6_TREMA</name>
<dbReference type="SUPFAM" id="SSF52058">
    <property type="entry name" value="L domain-like"/>
    <property type="match status" value="1"/>
</dbReference>
<dbReference type="AlphaFoldDB" id="S3L1F6"/>
<dbReference type="InterPro" id="IPR053139">
    <property type="entry name" value="Surface_bspA-like"/>
</dbReference>
<dbReference type="Gene3D" id="3.80.10.10">
    <property type="entry name" value="Ribonuclease Inhibitor"/>
    <property type="match status" value="2"/>
</dbReference>
<dbReference type="InterPro" id="IPR026906">
    <property type="entry name" value="LRR_5"/>
</dbReference>
<evidence type="ECO:0000313" key="3">
    <source>
        <dbReference type="Proteomes" id="UP000014541"/>
    </source>
</evidence>
<dbReference type="PANTHER" id="PTHR45661:SF3">
    <property type="entry name" value="IG-LIKE DOMAIN-CONTAINING PROTEIN"/>
    <property type="match status" value="1"/>
</dbReference>
<feature type="signal peptide" evidence="1">
    <location>
        <begin position="1"/>
        <end position="24"/>
    </location>
</feature>
<keyword evidence="3" id="KW-1185">Reference proteome</keyword>
<accession>S3L1F6</accession>
<reference evidence="2 3" key="1">
    <citation type="submission" date="2013-04" db="EMBL/GenBank/DDBJ databases">
        <title>The Genome Sequence of Treponema maltophilum ATCC 51939.</title>
        <authorList>
            <consortium name="The Broad Institute Genomics Platform"/>
            <person name="Earl A."/>
            <person name="Ward D."/>
            <person name="Feldgarden M."/>
            <person name="Gevers D."/>
            <person name="Leonetti C."/>
            <person name="Blanton J.M."/>
            <person name="Dewhirst F.E."/>
            <person name="Izard J."/>
            <person name="Walker B."/>
            <person name="Young S."/>
            <person name="Zeng Q."/>
            <person name="Gargeya S."/>
            <person name="Fitzgerald M."/>
            <person name="Haas B."/>
            <person name="Abouelleil A."/>
            <person name="Allen A.W."/>
            <person name="Alvarado L."/>
            <person name="Arachchi H.M."/>
            <person name="Berlin A.M."/>
            <person name="Chapman S.B."/>
            <person name="Gainer-Dewar J."/>
            <person name="Goldberg J."/>
            <person name="Griggs A."/>
            <person name="Gujja S."/>
            <person name="Hansen M."/>
            <person name="Howarth C."/>
            <person name="Imamovic A."/>
            <person name="Ireland A."/>
            <person name="Larimer J."/>
            <person name="McCowan C."/>
            <person name="Murphy C."/>
            <person name="Pearson M."/>
            <person name="Poon T.W."/>
            <person name="Priest M."/>
            <person name="Roberts A."/>
            <person name="Saif S."/>
            <person name="Shea T."/>
            <person name="Sisk P."/>
            <person name="Sykes S."/>
            <person name="Wortman J."/>
            <person name="Nusbaum C."/>
            <person name="Birren B."/>
        </authorList>
    </citation>
    <scope>NUCLEOTIDE SEQUENCE [LARGE SCALE GENOMIC DNA]</scope>
    <source>
        <strain evidence="2 3">ATCC 51939</strain>
    </source>
</reference>
<dbReference type="Pfam" id="PF13306">
    <property type="entry name" value="LRR_5"/>
    <property type="match status" value="3"/>
</dbReference>
<dbReference type="Proteomes" id="UP000014541">
    <property type="component" value="Unassembled WGS sequence"/>
</dbReference>
<dbReference type="PROSITE" id="PS51257">
    <property type="entry name" value="PROKAR_LIPOPROTEIN"/>
    <property type="match status" value="1"/>
</dbReference>
<proteinExistence type="predicted"/>
<dbReference type="EMBL" id="ATFF01000006">
    <property type="protein sequence ID" value="EPF30609.1"/>
    <property type="molecule type" value="Genomic_DNA"/>
</dbReference>
<dbReference type="PATRIC" id="fig|1125699.3.peg.948"/>
<comment type="caution">
    <text evidence="2">The sequence shown here is derived from an EMBL/GenBank/DDBJ whole genome shotgun (WGS) entry which is preliminary data.</text>
</comment>
<keyword evidence="1" id="KW-0732">Signal</keyword>
<dbReference type="InterPro" id="IPR032675">
    <property type="entry name" value="LRR_dom_sf"/>
</dbReference>
<dbReference type="OrthoDB" id="361449at2"/>
<dbReference type="PANTHER" id="PTHR45661">
    <property type="entry name" value="SURFACE ANTIGEN"/>
    <property type="match status" value="1"/>
</dbReference>
<dbReference type="RefSeq" id="WP_016525220.1">
    <property type="nucleotide sequence ID" value="NZ_KE332518.1"/>
</dbReference>
<dbReference type="eggNOG" id="COG5492">
    <property type="taxonomic scope" value="Bacteria"/>
</dbReference>
<organism evidence="2 3">
    <name type="scientific">Treponema maltophilum ATCC 51939</name>
    <dbReference type="NCBI Taxonomy" id="1125699"/>
    <lineage>
        <taxon>Bacteria</taxon>
        <taxon>Pseudomonadati</taxon>
        <taxon>Spirochaetota</taxon>
        <taxon>Spirochaetia</taxon>
        <taxon>Spirochaetales</taxon>
        <taxon>Treponemataceae</taxon>
        <taxon>Treponema</taxon>
    </lineage>
</organism>
<protein>
    <submittedName>
        <fullName evidence="2">Uncharacterized protein</fullName>
    </submittedName>
</protein>
<gene>
    <name evidence="2" type="ORF">HMPREF9194_00926</name>
</gene>
<feature type="chain" id="PRO_5004511580" evidence="1">
    <location>
        <begin position="25"/>
        <end position="537"/>
    </location>
</feature>
<dbReference type="STRING" id="1125699.HMPREF9194_00926"/>
<dbReference type="HOGENOM" id="CLU_633036_0_0_12"/>